<dbReference type="Proteomes" id="UP000184191">
    <property type="component" value="Unassembled WGS sequence"/>
</dbReference>
<reference evidence="14" key="1">
    <citation type="submission" date="2016-11" db="EMBL/GenBank/DDBJ databases">
        <authorList>
            <person name="Varghese N."/>
            <person name="Submissions S."/>
        </authorList>
    </citation>
    <scope>NUCLEOTIDE SEQUENCE [LARGE SCALE GENOMIC DNA]</scope>
    <source>
        <strain evidence="14">DSM 29327</strain>
    </source>
</reference>
<dbReference type="EMBL" id="FRBN01000020">
    <property type="protein sequence ID" value="SHL57681.1"/>
    <property type="molecule type" value="Genomic_DNA"/>
</dbReference>
<evidence type="ECO:0000256" key="7">
    <source>
        <dbReference type="ARBA" id="ARBA00022841"/>
    </source>
</evidence>
<keyword evidence="9 11" id="KW-0472">Membrane</keyword>
<dbReference type="GO" id="GO:0016746">
    <property type="term" value="F:acyltransferase activity"/>
    <property type="evidence" value="ECO:0007669"/>
    <property type="project" value="UniProtKB-KW"/>
</dbReference>
<protein>
    <recommendedName>
        <fullName evidence="4">Probable alginate O-acetylase AlgI</fullName>
    </recommendedName>
    <alternativeName>
        <fullName evidence="10">Alginate biosynthesis protein AlgI</fullName>
    </alternativeName>
</protein>
<dbReference type="GO" id="GO:0042121">
    <property type="term" value="P:alginic acid biosynthetic process"/>
    <property type="evidence" value="ECO:0007669"/>
    <property type="project" value="UniProtKB-KW"/>
</dbReference>
<dbReference type="RefSeq" id="WP_073199471.1">
    <property type="nucleotide sequence ID" value="NZ_FRBN01000020.1"/>
</dbReference>
<dbReference type="OrthoDB" id="139172at2"/>
<evidence type="ECO:0000256" key="2">
    <source>
        <dbReference type="ARBA" id="ARBA00005182"/>
    </source>
</evidence>
<feature type="transmembrane region" description="Helical" evidence="12">
    <location>
        <begin position="409"/>
        <end position="428"/>
    </location>
</feature>
<evidence type="ECO:0000313" key="13">
    <source>
        <dbReference type="EMBL" id="SHL57681.1"/>
    </source>
</evidence>
<evidence type="ECO:0000256" key="10">
    <source>
        <dbReference type="ARBA" id="ARBA00031030"/>
    </source>
</evidence>
<dbReference type="GO" id="GO:0005886">
    <property type="term" value="C:plasma membrane"/>
    <property type="evidence" value="ECO:0007669"/>
    <property type="project" value="UniProtKB-SubCell"/>
</dbReference>
<keyword evidence="7" id="KW-0016">Alginate biosynthesis</keyword>
<evidence type="ECO:0000256" key="1">
    <source>
        <dbReference type="ARBA" id="ARBA00004651"/>
    </source>
</evidence>
<evidence type="ECO:0000256" key="9">
    <source>
        <dbReference type="ARBA" id="ARBA00023136"/>
    </source>
</evidence>
<keyword evidence="5 11" id="KW-1003">Cell membrane</keyword>
<comment type="subcellular location">
    <subcellularLocation>
        <location evidence="1">Cell membrane</location>
        <topology evidence="1">Multi-pass membrane protein</topology>
    </subcellularLocation>
</comment>
<keyword evidence="14" id="KW-1185">Reference proteome</keyword>
<feature type="transmembrane region" description="Helical" evidence="12">
    <location>
        <begin position="320"/>
        <end position="337"/>
    </location>
</feature>
<dbReference type="InterPro" id="IPR004299">
    <property type="entry name" value="MBOAT_fam"/>
</dbReference>
<evidence type="ECO:0000256" key="12">
    <source>
        <dbReference type="SAM" id="Phobius"/>
    </source>
</evidence>
<dbReference type="PIRSF" id="PIRSF016636">
    <property type="entry name" value="AlgI_DltB"/>
    <property type="match status" value="1"/>
</dbReference>
<evidence type="ECO:0000256" key="6">
    <source>
        <dbReference type="ARBA" id="ARBA00022692"/>
    </source>
</evidence>
<organism evidence="13 14">
    <name type="scientific">Roseovarius marisflavi</name>
    <dbReference type="NCBI Taxonomy" id="1054996"/>
    <lineage>
        <taxon>Bacteria</taxon>
        <taxon>Pseudomonadati</taxon>
        <taxon>Pseudomonadota</taxon>
        <taxon>Alphaproteobacteria</taxon>
        <taxon>Rhodobacterales</taxon>
        <taxon>Roseobacteraceae</taxon>
        <taxon>Roseovarius</taxon>
    </lineage>
</organism>
<dbReference type="InterPro" id="IPR051085">
    <property type="entry name" value="MB_O-acyltransferase"/>
</dbReference>
<evidence type="ECO:0000313" key="14">
    <source>
        <dbReference type="Proteomes" id="UP000184191"/>
    </source>
</evidence>
<evidence type="ECO:0000256" key="8">
    <source>
        <dbReference type="ARBA" id="ARBA00022989"/>
    </source>
</evidence>
<feature type="transmembrane region" description="Helical" evidence="12">
    <location>
        <begin position="448"/>
        <end position="466"/>
    </location>
</feature>
<dbReference type="InterPro" id="IPR024194">
    <property type="entry name" value="Ac/AlaTfrase_AlgI/DltB"/>
</dbReference>
<keyword evidence="11 13" id="KW-0808">Transferase</keyword>
<dbReference type="InterPro" id="IPR028362">
    <property type="entry name" value="AlgI"/>
</dbReference>
<feature type="transmembrane region" description="Helical" evidence="12">
    <location>
        <begin position="47"/>
        <end position="64"/>
    </location>
</feature>
<dbReference type="PANTHER" id="PTHR13285">
    <property type="entry name" value="ACYLTRANSFERASE"/>
    <property type="match status" value="1"/>
</dbReference>
<dbReference type="Pfam" id="PF03062">
    <property type="entry name" value="MBOAT"/>
    <property type="match status" value="1"/>
</dbReference>
<proteinExistence type="inferred from homology"/>
<name>A0A1M7BRS1_9RHOB</name>
<feature type="transmembrane region" description="Helical" evidence="12">
    <location>
        <begin position="102"/>
        <end position="126"/>
    </location>
</feature>
<comment type="pathway">
    <text evidence="2">Glycan biosynthesis; alginate biosynthesis.</text>
</comment>
<feature type="transmembrane region" description="Helical" evidence="12">
    <location>
        <begin position="358"/>
        <end position="380"/>
    </location>
</feature>
<evidence type="ECO:0000256" key="11">
    <source>
        <dbReference type="PIRNR" id="PIRNR016636"/>
    </source>
</evidence>
<feature type="transmembrane region" description="Helical" evidence="12">
    <location>
        <begin position="76"/>
        <end position="96"/>
    </location>
</feature>
<evidence type="ECO:0000256" key="3">
    <source>
        <dbReference type="ARBA" id="ARBA00010323"/>
    </source>
</evidence>
<comment type="similarity">
    <text evidence="3 11">Belongs to the membrane-bound acyltransferase family.</text>
</comment>
<keyword evidence="11 13" id="KW-0012">Acyltransferase</keyword>
<evidence type="ECO:0000256" key="5">
    <source>
        <dbReference type="ARBA" id="ARBA00022475"/>
    </source>
</evidence>
<accession>A0A1M7BRS1</accession>
<keyword evidence="8 12" id="KW-1133">Transmembrane helix</keyword>
<evidence type="ECO:0000256" key="4">
    <source>
        <dbReference type="ARBA" id="ARBA00016084"/>
    </source>
</evidence>
<keyword evidence="6 12" id="KW-0812">Transmembrane</keyword>
<feature type="transmembrane region" description="Helical" evidence="12">
    <location>
        <begin position="295"/>
        <end position="314"/>
    </location>
</feature>
<gene>
    <name evidence="13" type="ORF">SAMN05444414_12061</name>
</gene>
<sequence length="476" mass="53691">MLFTSFEFLLFLPLAVLLFWGLPVRFRLRWLILASLIFYGSFGLENLLYLGVVAAIALSAGRYIRAAGARYRRVTFWGGVATILALLAVLKFYDAIAGGVPWLHPLGLGAPAGFSFYAFTAIALLADRYRTPVEAPGSKMQDLLYLAWFPKILAGPIERIGPFISELGKRATVNPAMLALGCQLILWGLVKKVVIADNLAPFVDRTYAIPDYAVPLELIIATYFFAFQIYCDFSGYTDIARGTSLLFGIKLSENFRRSYFAHSISEFWSRRWHISLASWFRDYVYYPLVGNRQSVLLMYFGLMLVFLASGIWHAGLGYGIGWGFLAWGALNGGYLWVERALSPLRRRIRLRLRGTFAGRLYTIAAIVLVFHLVLVSWVFFRAGDLSGATTILTRIWAALPLVPNLLPNYPFTVEHGFLAALILALLGIETVMEQKGLSRRFVRAPRALRWAGWYVCLFALILLGRWQSEAFVYMQF</sequence>
<dbReference type="STRING" id="1054996.SAMN05444414_12061"/>
<dbReference type="PANTHER" id="PTHR13285:SF18">
    <property type="entry name" value="PROTEIN-CYSTEINE N-PALMITOYLTRANSFERASE RASP"/>
    <property type="match status" value="1"/>
</dbReference>
<dbReference type="PIRSF" id="PIRSF500217">
    <property type="entry name" value="AlgI"/>
    <property type="match status" value="1"/>
</dbReference>
<dbReference type="AlphaFoldDB" id="A0A1M7BRS1"/>